<keyword evidence="2" id="KW-1185">Reference proteome</keyword>
<dbReference type="Proteomes" id="UP001312865">
    <property type="component" value="Unassembled WGS sequence"/>
</dbReference>
<evidence type="ECO:0000313" key="2">
    <source>
        <dbReference type="Proteomes" id="UP001312865"/>
    </source>
</evidence>
<organism evidence="1 2">
    <name type="scientific">Bacillus spongiae</name>
    <dbReference type="NCBI Taxonomy" id="2683610"/>
    <lineage>
        <taxon>Bacteria</taxon>
        <taxon>Bacillati</taxon>
        <taxon>Bacillota</taxon>
        <taxon>Bacilli</taxon>
        <taxon>Bacillales</taxon>
        <taxon>Bacillaceae</taxon>
        <taxon>Bacillus</taxon>
    </lineage>
</organism>
<reference evidence="1 2" key="1">
    <citation type="journal article" date="2018" name="J. Microbiol.">
        <title>Bacillus spongiae sp. nov., isolated from sponge of Jeju Island.</title>
        <authorList>
            <person name="Lee G.E."/>
            <person name="Im W.T."/>
            <person name="Park J.S."/>
        </authorList>
    </citation>
    <scope>NUCLEOTIDE SEQUENCE [LARGE SCALE GENOMIC DNA]</scope>
    <source>
        <strain evidence="1 2">135PIL107-10</strain>
    </source>
</reference>
<sequence length="130" mass="14951">MRIKIIKNEGMYNDQNIIQFTSEFGSEAAIWVGETAIEGREYNVELDISTKIKWRKDVKKSDKERYAINSDGLFTTIVCKVEAFFEEACCCFRIGSSIVIIEMEGDPYPKGTFVQVKVCSQSFYLYDINL</sequence>
<dbReference type="EMBL" id="JBBAXC010000017">
    <property type="protein sequence ID" value="MEI5908942.1"/>
    <property type="molecule type" value="Genomic_DNA"/>
</dbReference>
<proteinExistence type="predicted"/>
<comment type="caution">
    <text evidence="1">The sequence shown here is derived from an EMBL/GenBank/DDBJ whole genome shotgun (WGS) entry which is preliminary data.</text>
</comment>
<accession>A0ABU8HI36</accession>
<name>A0ABU8HI36_9BACI</name>
<evidence type="ECO:0000313" key="1">
    <source>
        <dbReference type="EMBL" id="MEI5908942.1"/>
    </source>
</evidence>
<protein>
    <submittedName>
        <fullName evidence="1">Uncharacterized protein</fullName>
    </submittedName>
</protein>
<dbReference type="RefSeq" id="WP_336588385.1">
    <property type="nucleotide sequence ID" value="NZ_JBBAXC010000017.1"/>
</dbReference>
<gene>
    <name evidence="1" type="ORF">WAK64_17990</name>
</gene>